<keyword evidence="5" id="KW-1185">Reference proteome</keyword>
<evidence type="ECO:0000313" key="5">
    <source>
        <dbReference type="Proteomes" id="UP000996601"/>
    </source>
</evidence>
<comment type="similarity">
    <text evidence="1 3">Belongs to the short-chain dehydrogenases/reductases (SDR) family.</text>
</comment>
<dbReference type="EMBL" id="WHSB02000001">
    <property type="protein sequence ID" value="MCQ4628549.1"/>
    <property type="molecule type" value="Genomic_DNA"/>
</dbReference>
<sequence>MAGLRLDKTGLPLPERPATAKRGVAVVTGARRGIGRAICAALAEAGYDIAVIDISRDGAEETVDGVTGLGSKAGFYEMDISRTQDFTKVMAAIEADLGPIDCLVNNAGVQVSERGDLLDVSEESFDRLLNVNLRGTFFFTQAVARRMVERAEPPEHRSIVFITSANAHLVSPEKGPYCISKAGLSMASQQFALRLAEHGIGVYEIRPGLIRTDMTADVVERYSDGIENGTLSAIRRWGQPEDIARGIATLVTGGMPFSTGDVYNIGGGMQIPRL</sequence>
<comment type="caution">
    <text evidence="4">The sequence shown here is derived from an EMBL/GenBank/DDBJ whole genome shotgun (WGS) entry which is preliminary data.</text>
</comment>
<name>A0ABT1R041_9HYPH</name>
<proteinExistence type="inferred from homology"/>
<evidence type="ECO:0000313" key="4">
    <source>
        <dbReference type="EMBL" id="MCQ4628549.1"/>
    </source>
</evidence>
<dbReference type="PANTHER" id="PTHR43669">
    <property type="entry name" value="5-KETO-D-GLUCONATE 5-REDUCTASE"/>
    <property type="match status" value="1"/>
</dbReference>
<evidence type="ECO:0000256" key="3">
    <source>
        <dbReference type="RuleBase" id="RU000363"/>
    </source>
</evidence>
<dbReference type="PRINTS" id="PR00081">
    <property type="entry name" value="GDHRDH"/>
</dbReference>
<dbReference type="Pfam" id="PF00106">
    <property type="entry name" value="adh_short"/>
    <property type="match status" value="1"/>
</dbReference>
<dbReference type="SUPFAM" id="SSF51735">
    <property type="entry name" value="NAD(P)-binding Rossmann-fold domains"/>
    <property type="match status" value="1"/>
</dbReference>
<dbReference type="PANTHER" id="PTHR43669:SF14">
    <property type="entry name" value="OXIDOREDUCTASE"/>
    <property type="match status" value="1"/>
</dbReference>
<dbReference type="Gene3D" id="3.40.50.720">
    <property type="entry name" value="NAD(P)-binding Rossmann-like Domain"/>
    <property type="match status" value="1"/>
</dbReference>
<dbReference type="NCBIfam" id="NF009386">
    <property type="entry name" value="PRK12745.1"/>
    <property type="match status" value="1"/>
</dbReference>
<evidence type="ECO:0000256" key="1">
    <source>
        <dbReference type="ARBA" id="ARBA00006484"/>
    </source>
</evidence>
<dbReference type="Proteomes" id="UP000996601">
    <property type="component" value="Unassembled WGS sequence"/>
</dbReference>
<dbReference type="PRINTS" id="PR00080">
    <property type="entry name" value="SDRFAMILY"/>
</dbReference>
<gene>
    <name evidence="4" type="ORF">GB927_000800</name>
</gene>
<organism evidence="4 5">
    <name type="scientific">Shinella lacus</name>
    <dbReference type="NCBI Taxonomy" id="2654216"/>
    <lineage>
        <taxon>Bacteria</taxon>
        <taxon>Pseudomonadati</taxon>
        <taxon>Pseudomonadota</taxon>
        <taxon>Alphaproteobacteria</taxon>
        <taxon>Hyphomicrobiales</taxon>
        <taxon>Rhizobiaceae</taxon>
        <taxon>Shinella</taxon>
    </lineage>
</organism>
<evidence type="ECO:0000256" key="2">
    <source>
        <dbReference type="ARBA" id="ARBA00023002"/>
    </source>
</evidence>
<accession>A0ABT1R041</accession>
<keyword evidence="2" id="KW-0560">Oxidoreductase</keyword>
<dbReference type="InterPro" id="IPR002347">
    <property type="entry name" value="SDR_fam"/>
</dbReference>
<protein>
    <submittedName>
        <fullName evidence="4">3-ketoacyl-ACP reductase</fullName>
    </submittedName>
</protein>
<reference evidence="4" key="1">
    <citation type="submission" date="2021-07" db="EMBL/GenBank/DDBJ databases">
        <title>Shinella sp. nov., a novel member of the genus Shinella from water.</title>
        <authorList>
            <person name="Deng Y."/>
        </authorList>
    </citation>
    <scope>NUCLEOTIDE SEQUENCE</scope>
    <source>
        <strain evidence="4">CPCC 100929</strain>
    </source>
</reference>
<dbReference type="InterPro" id="IPR036291">
    <property type="entry name" value="NAD(P)-bd_dom_sf"/>
</dbReference>
<dbReference type="RefSeq" id="WP_256114591.1">
    <property type="nucleotide sequence ID" value="NZ_WHSB02000001.1"/>
</dbReference>